<dbReference type="InterPro" id="IPR011006">
    <property type="entry name" value="CheY-like_superfamily"/>
</dbReference>
<evidence type="ECO:0000313" key="4">
    <source>
        <dbReference type="EMBL" id="KGF72211.1"/>
    </source>
</evidence>
<dbReference type="InterPro" id="IPR001789">
    <property type="entry name" value="Sig_transdc_resp-reg_receiver"/>
</dbReference>
<dbReference type="PANTHER" id="PTHR44591:SF22">
    <property type="entry name" value="CHEY SUBFAMILY"/>
    <property type="match status" value="1"/>
</dbReference>
<reference evidence="4 5" key="1">
    <citation type="journal article" date="2014" name="Mol. Ecol.">
        <title>Evolution of Synechococcus.</title>
        <authorList>
            <person name="Dvorak P."/>
            <person name="Casamatta D."/>
            <person name="Hasler P."/>
            <person name="Poulickova A."/>
            <person name="Ondrej V."/>
            <person name="Sanges R."/>
        </authorList>
    </citation>
    <scope>NUCLEOTIDE SEQUENCE [LARGE SCALE GENOMIC DNA]</scope>
    <source>
        <strain evidence="4 5">CAUP A 1101</strain>
    </source>
</reference>
<protein>
    <recommendedName>
        <fullName evidence="3">Response regulatory domain-containing protein</fullName>
    </recommendedName>
</protein>
<dbReference type="PANTHER" id="PTHR44591">
    <property type="entry name" value="STRESS RESPONSE REGULATOR PROTEIN 1"/>
    <property type="match status" value="1"/>
</dbReference>
<evidence type="ECO:0000259" key="3">
    <source>
        <dbReference type="PROSITE" id="PS50110"/>
    </source>
</evidence>
<evidence type="ECO:0000256" key="1">
    <source>
        <dbReference type="ARBA" id="ARBA00022553"/>
    </source>
</evidence>
<gene>
    <name evidence="4" type="ORF">DO97_11215</name>
</gene>
<accession>A0A098TJD3</accession>
<evidence type="ECO:0000256" key="2">
    <source>
        <dbReference type="PROSITE-ProRule" id="PRU00169"/>
    </source>
</evidence>
<feature type="domain" description="Response regulatory" evidence="3">
    <location>
        <begin position="5"/>
        <end position="122"/>
    </location>
</feature>
<comment type="caution">
    <text evidence="4">The sequence shown here is derived from an EMBL/GenBank/DDBJ whole genome shotgun (WGS) entry which is preliminary data.</text>
</comment>
<name>A0A098TJD3_9CYAN</name>
<evidence type="ECO:0000313" key="5">
    <source>
        <dbReference type="Proteomes" id="UP000030170"/>
    </source>
</evidence>
<dbReference type="Pfam" id="PF00072">
    <property type="entry name" value="Response_reg"/>
    <property type="match status" value="1"/>
</dbReference>
<sequence>MTTKRILIVDDEERIREVVQTCLIKLAKWEAMVAASGIEAIQQAAVALPDAILLDVSMPGMDGLETLEQLQINPETASIPVIFLTAKVQPTEQLQYQRLGVAGLIVKPFDPVQISQEISRLLGWH</sequence>
<dbReference type="AlphaFoldDB" id="A0A098TJD3"/>
<dbReference type="GO" id="GO:0000160">
    <property type="term" value="P:phosphorelay signal transduction system"/>
    <property type="evidence" value="ECO:0007669"/>
    <property type="project" value="InterPro"/>
</dbReference>
<feature type="modified residue" description="4-aspartylphosphate" evidence="2">
    <location>
        <position position="55"/>
    </location>
</feature>
<dbReference type="InterPro" id="IPR050595">
    <property type="entry name" value="Bact_response_regulator"/>
</dbReference>
<dbReference type="PROSITE" id="PS50110">
    <property type="entry name" value="RESPONSE_REGULATORY"/>
    <property type="match status" value="1"/>
</dbReference>
<dbReference type="CDD" id="cd17552">
    <property type="entry name" value="REC_RR468-like"/>
    <property type="match status" value="1"/>
</dbReference>
<keyword evidence="1 2" id="KW-0597">Phosphoprotein</keyword>
<dbReference type="EMBL" id="JJML01000033">
    <property type="protein sequence ID" value="KGF72211.1"/>
    <property type="molecule type" value="Genomic_DNA"/>
</dbReference>
<dbReference type="RefSeq" id="WP_036534434.1">
    <property type="nucleotide sequence ID" value="NZ_JJML01000033.1"/>
</dbReference>
<dbReference type="OrthoDB" id="468357at2"/>
<dbReference type="Gene3D" id="3.40.50.2300">
    <property type="match status" value="1"/>
</dbReference>
<organism evidence="4 5">
    <name type="scientific">Neosynechococcus sphagnicola sy1</name>
    <dbReference type="NCBI Taxonomy" id="1497020"/>
    <lineage>
        <taxon>Bacteria</taxon>
        <taxon>Bacillati</taxon>
        <taxon>Cyanobacteriota</taxon>
        <taxon>Cyanophyceae</taxon>
        <taxon>Neosynechococcales</taxon>
        <taxon>Neosynechococcaceae</taxon>
        <taxon>Neosynechococcus</taxon>
    </lineage>
</organism>
<proteinExistence type="predicted"/>
<dbReference type="SMART" id="SM00448">
    <property type="entry name" value="REC"/>
    <property type="match status" value="1"/>
</dbReference>
<dbReference type="STRING" id="1497020.DO97_11215"/>
<keyword evidence="5" id="KW-1185">Reference proteome</keyword>
<dbReference type="SUPFAM" id="SSF52172">
    <property type="entry name" value="CheY-like"/>
    <property type="match status" value="1"/>
</dbReference>
<dbReference type="Proteomes" id="UP000030170">
    <property type="component" value="Unassembled WGS sequence"/>
</dbReference>